<reference evidence="2" key="1">
    <citation type="journal article" date="2023" name="Front. Plant Sci.">
        <title>Chromosomal-level genome assembly of Melastoma candidum provides insights into trichome evolution.</title>
        <authorList>
            <person name="Zhong Y."/>
            <person name="Wu W."/>
            <person name="Sun C."/>
            <person name="Zou P."/>
            <person name="Liu Y."/>
            <person name="Dai S."/>
            <person name="Zhou R."/>
        </authorList>
    </citation>
    <scope>NUCLEOTIDE SEQUENCE [LARGE SCALE GENOMIC DNA]</scope>
</reference>
<comment type="caution">
    <text evidence="1">The sequence shown here is derived from an EMBL/GenBank/DDBJ whole genome shotgun (WGS) entry which is preliminary data.</text>
</comment>
<sequence>MMRSGGERYGSSSSSSGTRCQDCGNQAKKDCRYMRCRTCCNGKEFQCQTHVKSTWIPAHRRRQRMMMLQQQQHQHQQLLPLPLPLPTVPHHLPTAAQQNPKRHRDSTSSTLLFPGDLPPEISSHATFKCVRVTSMGDDGGGGNEPVYAYQTSVSIGRHVFKGILYDQGPNHETRTEGSGHHNESATAGENTSPHSDILPHAVAAAAGSNQAPPAEHMYFCPYPFTFASPIIHGSHIFPPPKS</sequence>
<dbReference type="EMBL" id="CM042885">
    <property type="protein sequence ID" value="KAI4367688.1"/>
    <property type="molecule type" value="Genomic_DNA"/>
</dbReference>
<protein>
    <submittedName>
        <fullName evidence="1">Uncharacterized protein</fullName>
    </submittedName>
</protein>
<dbReference type="Proteomes" id="UP001057402">
    <property type="component" value="Chromosome 6"/>
</dbReference>
<keyword evidence="2" id="KW-1185">Reference proteome</keyword>
<gene>
    <name evidence="1" type="ORF">MLD38_023396</name>
</gene>
<accession>A0ACB9QVK4</accession>
<evidence type="ECO:0000313" key="2">
    <source>
        <dbReference type="Proteomes" id="UP001057402"/>
    </source>
</evidence>
<proteinExistence type="predicted"/>
<evidence type="ECO:0000313" key="1">
    <source>
        <dbReference type="EMBL" id="KAI4367688.1"/>
    </source>
</evidence>
<name>A0ACB9QVK4_9MYRT</name>
<organism evidence="1 2">
    <name type="scientific">Melastoma candidum</name>
    <dbReference type="NCBI Taxonomy" id="119954"/>
    <lineage>
        <taxon>Eukaryota</taxon>
        <taxon>Viridiplantae</taxon>
        <taxon>Streptophyta</taxon>
        <taxon>Embryophyta</taxon>
        <taxon>Tracheophyta</taxon>
        <taxon>Spermatophyta</taxon>
        <taxon>Magnoliopsida</taxon>
        <taxon>eudicotyledons</taxon>
        <taxon>Gunneridae</taxon>
        <taxon>Pentapetalae</taxon>
        <taxon>rosids</taxon>
        <taxon>malvids</taxon>
        <taxon>Myrtales</taxon>
        <taxon>Melastomataceae</taxon>
        <taxon>Melastomatoideae</taxon>
        <taxon>Melastomateae</taxon>
        <taxon>Melastoma</taxon>
    </lineage>
</organism>